<feature type="region of interest" description="Disordered" evidence="1">
    <location>
        <begin position="810"/>
        <end position="999"/>
    </location>
</feature>
<feature type="region of interest" description="Disordered" evidence="1">
    <location>
        <begin position="244"/>
        <end position="331"/>
    </location>
</feature>
<feature type="region of interest" description="Disordered" evidence="1">
    <location>
        <begin position="504"/>
        <end position="580"/>
    </location>
</feature>
<feature type="region of interest" description="Disordered" evidence="1">
    <location>
        <begin position="75"/>
        <end position="214"/>
    </location>
</feature>
<evidence type="ECO:0000313" key="3">
    <source>
        <dbReference type="Proteomes" id="UP000076584"/>
    </source>
</evidence>
<evidence type="ECO:0000256" key="1">
    <source>
        <dbReference type="SAM" id="MobiDB-lite"/>
    </source>
</evidence>
<organism evidence="2 3">
    <name type="scientific">Colletotrichum incanum</name>
    <name type="common">Soybean anthracnose fungus</name>
    <dbReference type="NCBI Taxonomy" id="1573173"/>
    <lineage>
        <taxon>Eukaryota</taxon>
        <taxon>Fungi</taxon>
        <taxon>Dikarya</taxon>
        <taxon>Ascomycota</taxon>
        <taxon>Pezizomycotina</taxon>
        <taxon>Sordariomycetes</taxon>
        <taxon>Hypocreomycetidae</taxon>
        <taxon>Glomerellales</taxon>
        <taxon>Glomerellaceae</taxon>
        <taxon>Colletotrichum</taxon>
        <taxon>Colletotrichum spaethianum species complex</taxon>
    </lineage>
</organism>
<gene>
    <name evidence="2" type="ORF">CI238_01693</name>
</gene>
<feature type="compositionally biased region" description="Low complexity" evidence="1">
    <location>
        <begin position="93"/>
        <end position="104"/>
    </location>
</feature>
<proteinExistence type="predicted"/>
<protein>
    <submittedName>
        <fullName evidence="2">Uncharacterized protein</fullName>
    </submittedName>
</protein>
<accession>A0A162PH24</accession>
<dbReference type="PANTHER" id="PTHR48125">
    <property type="entry name" value="LP07818P1"/>
    <property type="match status" value="1"/>
</dbReference>
<dbReference type="EMBL" id="LFIW01000334">
    <property type="protein sequence ID" value="KZL87137.1"/>
    <property type="molecule type" value="Genomic_DNA"/>
</dbReference>
<reference evidence="2 3" key="1">
    <citation type="submission" date="2015-06" db="EMBL/GenBank/DDBJ databases">
        <title>Survival trade-offs in plant roots during colonization by closely related pathogenic and mutualistic fungi.</title>
        <authorList>
            <person name="Hacquard S."/>
            <person name="Kracher B."/>
            <person name="Hiruma K."/>
            <person name="Weinman A."/>
            <person name="Muench P."/>
            <person name="Garrido Oter R."/>
            <person name="Ver Loren van Themaat E."/>
            <person name="Dallerey J.-F."/>
            <person name="Damm U."/>
            <person name="Henrissat B."/>
            <person name="Lespinet O."/>
            <person name="Thon M."/>
            <person name="Kemen E."/>
            <person name="McHardy A.C."/>
            <person name="Schulze-Lefert P."/>
            <person name="O'Connell R.J."/>
        </authorList>
    </citation>
    <scope>NUCLEOTIDE SEQUENCE [LARGE SCALE GENOMIC DNA]</scope>
    <source>
        <strain evidence="2 3">MAFF 238704</strain>
    </source>
</reference>
<feature type="compositionally biased region" description="Polar residues" evidence="1">
    <location>
        <begin position="357"/>
        <end position="368"/>
    </location>
</feature>
<feature type="compositionally biased region" description="Low complexity" evidence="1">
    <location>
        <begin position="1"/>
        <end position="22"/>
    </location>
</feature>
<feature type="compositionally biased region" description="Low complexity" evidence="1">
    <location>
        <begin position="921"/>
        <end position="938"/>
    </location>
</feature>
<dbReference type="AlphaFoldDB" id="A0A162PH24"/>
<feature type="compositionally biased region" description="Low complexity" evidence="1">
    <location>
        <begin position="116"/>
        <end position="129"/>
    </location>
</feature>
<feature type="compositionally biased region" description="Polar residues" evidence="1">
    <location>
        <begin position="864"/>
        <end position="876"/>
    </location>
</feature>
<feature type="compositionally biased region" description="Basic and acidic residues" evidence="1">
    <location>
        <begin position="977"/>
        <end position="987"/>
    </location>
</feature>
<keyword evidence="3" id="KW-1185">Reference proteome</keyword>
<feature type="compositionally biased region" description="Polar residues" evidence="1">
    <location>
        <begin position="520"/>
        <end position="532"/>
    </location>
</feature>
<dbReference type="STRING" id="1573173.A0A162PH24"/>
<comment type="caution">
    <text evidence="2">The sequence shown here is derived from an EMBL/GenBank/DDBJ whole genome shotgun (WGS) entry which is preliminary data.</text>
</comment>
<feature type="compositionally biased region" description="Basic and acidic residues" evidence="1">
    <location>
        <begin position="882"/>
        <end position="896"/>
    </location>
</feature>
<feature type="region of interest" description="Disordered" evidence="1">
    <location>
        <begin position="355"/>
        <end position="379"/>
    </location>
</feature>
<sequence length="999" mass="108055">MASPTSSPGPSSPSGPFGLPNGAPIPQKFTTIPKDQQALLEREDSWISSLKQNSRQGTVNVPPKALEAVKYFHTSRTLPPAAQKPNALVSSGPTETEPAAPTTPSHVPENADNLNSSPEIPISSWPESPQLSPRTARKNPTPSPAPSIKSQIVTERQSGASRFASQTPPPDHPSSPQIASSPPIQPAPKRHILPSAGVKRRPMEAFPSSSAGLEDELETAIPGALLEATPPINRVAAHLATASQAVTSPPCGQGSLVPSTYKDAKSPEEKAEGPSKRRRMKSIKFDSSPQGQPAESGHCDKTPARPTTPISASLHAPLPTSSTPPIASTLPNADAQLSLGTSRVAKDTPDLARAAVNGQQADTTSCTGSPAPRTSRVSKDQVMTGSNIVSGTRRARLHEGSFDQPTQSTRCQDIISYLDNEWNAENLDWLPPSLKHFRTALTTRSLETLQKITDMAVKNGTRLSRLWSEPDGLLHRATLQQTNGKLVFPEELVHMTLDLYGTEMSGMTSHPARATEETPMGSSRPTSRQEVATQARPANPSPPESPAVVQAPHEAPASPQVAKKHQRPVETPPQPPRANTKAFAQDPLEAFRNAYPSYSGSVGDFVKACLTIKDLRRKLLLPKWLYDDFIRAFVDGFIPYIETLDEDESPLPAYQWYVEYVDRPTFQGGIVTRENLHQVFKVYHSEFKSAKESLSGRTSPHPGVGQVPLLEKAEVQLEKGPQTRVTQAVEPRPEARPKSRYLKGTSTGLSLLPNQPSHVVAQETRKGPLSGWQAIIKVEDDDLLPLESYVPLTKGDKGKQQMPIKENTILRDAPASASATRRHRDVLARDEEVTLVSSGPRPRMANLDDAGSSNDNSRTHDGRNVSTIPNSQTATRNPLIPSRKDASAPKHRRDDVVGETPPRSSAAPAKTPTQHPAIRRSLPASFSSTPPSASMPSAETQRSGAPKGTLLASTQGNRVNKPRNETEEERKKRKMRAKLEKMAKEGRLALPPSSMPPKS</sequence>
<name>A0A162PH24_COLIC</name>
<dbReference type="Proteomes" id="UP000076584">
    <property type="component" value="Unassembled WGS sequence"/>
</dbReference>
<feature type="region of interest" description="Disordered" evidence="1">
    <location>
        <begin position="1"/>
        <end position="29"/>
    </location>
</feature>
<feature type="compositionally biased region" description="Polar residues" evidence="1">
    <location>
        <begin position="148"/>
        <end position="166"/>
    </location>
</feature>
<evidence type="ECO:0000313" key="2">
    <source>
        <dbReference type="EMBL" id="KZL87137.1"/>
    </source>
</evidence>
<dbReference type="PANTHER" id="PTHR48125:SF10">
    <property type="entry name" value="OS12G0136300 PROTEIN"/>
    <property type="match status" value="1"/>
</dbReference>
<feature type="compositionally biased region" description="Polar residues" evidence="1">
    <location>
        <begin position="319"/>
        <end position="331"/>
    </location>
</feature>
<feature type="compositionally biased region" description="Basic and acidic residues" evidence="1">
    <location>
        <begin position="262"/>
        <end position="275"/>
    </location>
</feature>
<feature type="region of interest" description="Disordered" evidence="1">
    <location>
        <begin position="720"/>
        <end position="740"/>
    </location>
</feature>